<comment type="similarity">
    <text evidence="1">Belongs to the non-flavoprotein flavin reductase family.</text>
</comment>
<dbReference type="InterPro" id="IPR050268">
    <property type="entry name" value="NADH-dep_flavin_reductase"/>
</dbReference>
<dbReference type="Proteomes" id="UP000305451">
    <property type="component" value="Unassembled WGS sequence"/>
</dbReference>
<dbReference type="AlphaFoldDB" id="A0A4S2HFX1"/>
<evidence type="ECO:0000313" key="5">
    <source>
        <dbReference type="Proteomes" id="UP000305451"/>
    </source>
</evidence>
<dbReference type="GO" id="GO:0042602">
    <property type="term" value="F:riboflavin reductase (NADPH) activity"/>
    <property type="evidence" value="ECO:0007669"/>
    <property type="project" value="TreeGrafter"/>
</dbReference>
<reference evidence="4 5" key="1">
    <citation type="journal article" date="2013" name="Int. J. Syst. Evol. Microbiol.">
        <title>Marinicauda pacifica gen. nov., sp. nov., a prosthecate alphaproteobacterium of the family Hyphomonadaceae isolated from deep seawater.</title>
        <authorList>
            <person name="Zhang X.Y."/>
            <person name="Li G.W."/>
            <person name="Wang C.S."/>
            <person name="Zhang Y.J."/>
            <person name="Xu X.W."/>
            <person name="Li H."/>
            <person name="Liu A."/>
            <person name="Liu C."/>
            <person name="Xie B.B."/>
            <person name="Qin Q.L."/>
            <person name="Xu Z."/>
            <person name="Chen X.L."/>
            <person name="Zhou B.C."/>
            <person name="Zhang Y.Z."/>
        </authorList>
    </citation>
    <scope>NUCLEOTIDE SEQUENCE [LARGE SCALE GENOMIC DNA]</scope>
    <source>
        <strain evidence="4 5">P-1 km-3</strain>
    </source>
</reference>
<dbReference type="OrthoDB" id="9792858at2"/>
<name>A0A4S2HFX1_9PROT</name>
<proteinExistence type="inferred from homology"/>
<feature type="domain" description="Flavin reductase like" evidence="3">
    <location>
        <begin position="1"/>
        <end position="131"/>
    </location>
</feature>
<evidence type="ECO:0000256" key="2">
    <source>
        <dbReference type="ARBA" id="ARBA00023002"/>
    </source>
</evidence>
<evidence type="ECO:0000313" key="4">
    <source>
        <dbReference type="EMBL" id="TGY94946.1"/>
    </source>
</evidence>
<evidence type="ECO:0000259" key="3">
    <source>
        <dbReference type="SMART" id="SM00903"/>
    </source>
</evidence>
<sequence length="132" mass="14637">MDGQRACAMTVNSFSSVSLEPALILWSIARDSARYELFRNTPAFGINVLASDQEMLSTLCAREDSLELTGAKWTQRESGALFVEGAIARFDCRTTAIHEAGDHDIIVAEVLDFDTPRDVSPLVFNRSSYFQI</sequence>
<organism evidence="4 5">
    <name type="scientific">Marinicauda pacifica</name>
    <dbReference type="NCBI Taxonomy" id="1133559"/>
    <lineage>
        <taxon>Bacteria</taxon>
        <taxon>Pseudomonadati</taxon>
        <taxon>Pseudomonadota</taxon>
        <taxon>Alphaproteobacteria</taxon>
        <taxon>Maricaulales</taxon>
        <taxon>Maricaulaceae</taxon>
        <taxon>Marinicauda</taxon>
    </lineage>
</organism>
<dbReference type="SUPFAM" id="SSF50475">
    <property type="entry name" value="FMN-binding split barrel"/>
    <property type="match status" value="1"/>
</dbReference>
<dbReference type="PANTHER" id="PTHR30466">
    <property type="entry name" value="FLAVIN REDUCTASE"/>
    <property type="match status" value="1"/>
</dbReference>
<gene>
    <name evidence="4" type="ORF">E5162_04775</name>
</gene>
<evidence type="ECO:0000256" key="1">
    <source>
        <dbReference type="ARBA" id="ARBA00008898"/>
    </source>
</evidence>
<dbReference type="Pfam" id="PF01613">
    <property type="entry name" value="Flavin_Reduct"/>
    <property type="match status" value="1"/>
</dbReference>
<dbReference type="InterPro" id="IPR002563">
    <property type="entry name" value="Flavin_Rdtase-like_dom"/>
</dbReference>
<dbReference type="GO" id="GO:0010181">
    <property type="term" value="F:FMN binding"/>
    <property type="evidence" value="ECO:0007669"/>
    <property type="project" value="InterPro"/>
</dbReference>
<dbReference type="SMART" id="SM00903">
    <property type="entry name" value="Flavin_Reduct"/>
    <property type="match status" value="1"/>
</dbReference>
<dbReference type="InterPro" id="IPR012349">
    <property type="entry name" value="Split_barrel_FMN-bd"/>
</dbReference>
<keyword evidence="2" id="KW-0560">Oxidoreductase</keyword>
<accession>A0A4S2HFX1</accession>
<dbReference type="EMBL" id="SRXV01000001">
    <property type="protein sequence ID" value="TGY94946.1"/>
    <property type="molecule type" value="Genomic_DNA"/>
</dbReference>
<keyword evidence="5" id="KW-1185">Reference proteome</keyword>
<dbReference type="PANTHER" id="PTHR30466:SF11">
    <property type="entry name" value="FLAVIN-DEPENDENT MONOOXYGENASE, REDUCTASE SUBUNIT HSAB"/>
    <property type="match status" value="1"/>
</dbReference>
<dbReference type="Gene3D" id="2.30.110.10">
    <property type="entry name" value="Electron Transport, Fmn-binding Protein, Chain A"/>
    <property type="match status" value="1"/>
</dbReference>
<comment type="caution">
    <text evidence="4">The sequence shown here is derived from an EMBL/GenBank/DDBJ whole genome shotgun (WGS) entry which is preliminary data.</text>
</comment>
<protein>
    <submittedName>
        <fullName evidence="4">Flavin reductase</fullName>
    </submittedName>
</protein>